<dbReference type="AlphaFoldDB" id="A0A7X4RWR2"/>
<dbReference type="GO" id="GO:1904680">
    <property type="term" value="F:peptide transmembrane transporter activity"/>
    <property type="evidence" value="ECO:0007669"/>
    <property type="project" value="TreeGrafter"/>
</dbReference>
<dbReference type="CDD" id="cd08517">
    <property type="entry name" value="PBP2_NikA_DppA_OppA_like_13"/>
    <property type="match status" value="1"/>
</dbReference>
<name>A0A7X4RWR2_9VIBR</name>
<dbReference type="GO" id="GO:0015833">
    <property type="term" value="P:peptide transport"/>
    <property type="evidence" value="ECO:0007669"/>
    <property type="project" value="TreeGrafter"/>
</dbReference>
<evidence type="ECO:0000256" key="3">
    <source>
        <dbReference type="SAM" id="SignalP"/>
    </source>
</evidence>
<dbReference type="PANTHER" id="PTHR30290">
    <property type="entry name" value="PERIPLASMIC BINDING COMPONENT OF ABC TRANSPORTER"/>
    <property type="match status" value="1"/>
</dbReference>
<evidence type="ECO:0000256" key="2">
    <source>
        <dbReference type="ARBA" id="ARBA00022729"/>
    </source>
</evidence>
<dbReference type="GO" id="GO:0043190">
    <property type="term" value="C:ATP-binding cassette (ABC) transporter complex"/>
    <property type="evidence" value="ECO:0007669"/>
    <property type="project" value="InterPro"/>
</dbReference>
<dbReference type="GO" id="GO:0030288">
    <property type="term" value="C:outer membrane-bounded periplasmic space"/>
    <property type="evidence" value="ECO:0007669"/>
    <property type="project" value="UniProtKB-ARBA"/>
</dbReference>
<accession>A0A7X4RWR2</accession>
<dbReference type="InterPro" id="IPR030678">
    <property type="entry name" value="Peptide/Ni-bd"/>
</dbReference>
<evidence type="ECO:0000259" key="4">
    <source>
        <dbReference type="Pfam" id="PF00496"/>
    </source>
</evidence>
<evidence type="ECO:0000313" key="5">
    <source>
        <dbReference type="EMBL" id="MZI95963.1"/>
    </source>
</evidence>
<evidence type="ECO:0000256" key="1">
    <source>
        <dbReference type="ARBA" id="ARBA00005695"/>
    </source>
</evidence>
<reference evidence="5 6" key="1">
    <citation type="submission" date="2019-10" db="EMBL/GenBank/DDBJ databases">
        <title>Vibrio sp. nov. isolated from a shrimp pond.</title>
        <authorList>
            <person name="Gomez-Gil B."/>
            <person name="Enciso-Ibarra J."/>
            <person name="Enciso-Ibarra K."/>
            <person name="Bolan-Mejia C."/>
        </authorList>
    </citation>
    <scope>NUCLEOTIDE SEQUENCE [LARGE SCALE GENOMIC DNA]</scope>
    <source>
        <strain evidence="5 6">CAIM 722</strain>
    </source>
</reference>
<comment type="caution">
    <text evidence="5">The sequence shown here is derived from an EMBL/GenBank/DDBJ whole genome shotgun (WGS) entry which is preliminary data.</text>
</comment>
<dbReference type="Gene3D" id="3.40.190.10">
    <property type="entry name" value="Periplasmic binding protein-like II"/>
    <property type="match status" value="1"/>
</dbReference>
<gene>
    <name evidence="5" type="ORF">F9817_22510</name>
</gene>
<dbReference type="Proteomes" id="UP000462621">
    <property type="component" value="Unassembled WGS sequence"/>
</dbReference>
<keyword evidence="6" id="KW-1185">Reference proteome</keyword>
<dbReference type="EMBL" id="WEKT01000082">
    <property type="protein sequence ID" value="MZI95963.1"/>
    <property type="molecule type" value="Genomic_DNA"/>
</dbReference>
<sequence length="546" mass="61739">MEDTIKSCPPKRSVVSKTVALAKKNTRQKPWRSTIAAILLSVLAVNSVQAAPTEGGKIDLTVNPEPPALMLGVISNASAQLVAGNIYEGLLRYDDKLHPQPSLAKSWEISPDGLTYTFHLHENVKFHDGVPMTSDDVLFSVKDLLLKTLPSQRLIMKHVKSVTAPDKYTVVFKLKAPFEAFIRTFSFAKMPIIPKHLYAGTDYYTNPHNKTPIGTGPFKFAEWKHGNYIKLVKNKDYYLPGKPYLDQVIYHVIPDSASRSVAYENGVLNVLPGGTVENFDIDRLSKLPNSCLTEKGWEYNSPLSWLWLNNAEAPMNNPKFRKAIMYALNRQFARDVLWNGYAKIATGPFSQRLPFYSEQKPEYDYDPAKAKALLKEIGYKGKKPLRLLPLPYGETWQRWAEAVKQNLEEVGIPVSIEATDVAGWNQRTSNRDYDIAFTYMYQNGDPAIGVERNYRSTQIPKGSPWTNVEGYNNPKIDKLFDQASVAFPASERQKIYDTIQAKLQQDVPVAWLLDLSFPTIYNCKYQNLITTANGLSSSLRDTWIKK</sequence>
<evidence type="ECO:0000313" key="6">
    <source>
        <dbReference type="Proteomes" id="UP000462621"/>
    </source>
</evidence>
<dbReference type="Gene3D" id="3.10.105.10">
    <property type="entry name" value="Dipeptide-binding Protein, Domain 3"/>
    <property type="match status" value="1"/>
</dbReference>
<feature type="chain" id="PRO_5030965110" evidence="3">
    <location>
        <begin position="51"/>
        <end position="546"/>
    </location>
</feature>
<dbReference type="Pfam" id="PF00496">
    <property type="entry name" value="SBP_bac_5"/>
    <property type="match status" value="1"/>
</dbReference>
<dbReference type="PANTHER" id="PTHR30290:SF38">
    <property type="entry name" value="D,D-DIPEPTIDE-BINDING PERIPLASMIC PROTEIN DDPA-RELATED"/>
    <property type="match status" value="1"/>
</dbReference>
<feature type="domain" description="Solute-binding protein family 5" evidence="4">
    <location>
        <begin position="99"/>
        <end position="451"/>
    </location>
</feature>
<dbReference type="PIRSF" id="PIRSF002741">
    <property type="entry name" value="MppA"/>
    <property type="match status" value="1"/>
</dbReference>
<dbReference type="InterPro" id="IPR000914">
    <property type="entry name" value="SBP_5_dom"/>
</dbReference>
<feature type="signal peptide" evidence="3">
    <location>
        <begin position="1"/>
        <end position="50"/>
    </location>
</feature>
<comment type="similarity">
    <text evidence="1">Belongs to the bacterial solute-binding protein 5 family.</text>
</comment>
<organism evidence="5 6">
    <name type="scientific">Vibrio eleionomae</name>
    <dbReference type="NCBI Taxonomy" id="2653505"/>
    <lineage>
        <taxon>Bacteria</taxon>
        <taxon>Pseudomonadati</taxon>
        <taxon>Pseudomonadota</taxon>
        <taxon>Gammaproteobacteria</taxon>
        <taxon>Vibrionales</taxon>
        <taxon>Vibrionaceae</taxon>
        <taxon>Vibrio</taxon>
    </lineage>
</organism>
<dbReference type="SUPFAM" id="SSF53850">
    <property type="entry name" value="Periplasmic binding protein-like II"/>
    <property type="match status" value="1"/>
</dbReference>
<proteinExistence type="inferred from homology"/>
<protein>
    <submittedName>
        <fullName evidence="5">ABC transporter substrate-binding protein</fullName>
    </submittedName>
</protein>
<keyword evidence="2 3" id="KW-0732">Signal</keyword>
<dbReference type="InterPro" id="IPR039424">
    <property type="entry name" value="SBP_5"/>
</dbReference>